<dbReference type="FunFam" id="3.50.50.60:FF:000169">
    <property type="entry name" value="Flavin-containing monooxygenase"/>
    <property type="match status" value="1"/>
</dbReference>
<dbReference type="InterPro" id="IPR050346">
    <property type="entry name" value="FMO-like"/>
</dbReference>
<dbReference type="Pfam" id="PF00743">
    <property type="entry name" value="FMO-like"/>
    <property type="match status" value="1"/>
</dbReference>
<evidence type="ECO:0000256" key="4">
    <source>
        <dbReference type="ARBA" id="ARBA00022857"/>
    </source>
</evidence>
<dbReference type="EMBL" id="CM002927">
    <property type="protein sequence ID" value="KGN46757.1"/>
    <property type="molecule type" value="Genomic_DNA"/>
</dbReference>
<dbReference type="Gramene" id="KGN46757">
    <property type="protein sequence ID" value="KGN46757"/>
    <property type="gene ID" value="Csa_6G133660"/>
</dbReference>
<accession>A0A0A0KEB1</accession>
<dbReference type="STRING" id="3659.A0A0A0KEB1"/>
<dbReference type="PROSITE" id="PS51257">
    <property type="entry name" value="PROKAR_LIPOPROTEIN"/>
    <property type="match status" value="1"/>
</dbReference>
<reference evidence="7 8" key="4">
    <citation type="journal article" date="2011" name="BMC Genomics">
        <title>RNA-Seq improves annotation of protein-coding genes in the cucumber genome.</title>
        <authorList>
            <person name="Li Z."/>
            <person name="Zhang Z."/>
            <person name="Yan P."/>
            <person name="Huang S."/>
            <person name="Fei Z."/>
            <person name="Lin K."/>
        </authorList>
    </citation>
    <scope>NUCLEOTIDE SEQUENCE [LARGE SCALE GENOMIC DNA]</scope>
    <source>
        <strain evidence="8">cv. 9930</strain>
    </source>
</reference>
<dbReference type="GO" id="GO:0004499">
    <property type="term" value="F:N,N-dimethylaniline monooxygenase activity"/>
    <property type="evidence" value="ECO:0007669"/>
    <property type="project" value="InterPro"/>
</dbReference>
<gene>
    <name evidence="7" type="ORF">Csa_6G133660</name>
</gene>
<keyword evidence="8" id="KW-1185">Reference proteome</keyword>
<dbReference type="KEGG" id="csv:101206134"/>
<comment type="cofactor">
    <cofactor evidence="6">
        <name>FAD</name>
        <dbReference type="ChEBI" id="CHEBI:57692"/>
    </cofactor>
</comment>
<keyword evidence="4" id="KW-0521">NADP</keyword>
<keyword evidence="6" id="KW-0503">Monooxygenase</keyword>
<dbReference type="PIRSF" id="PIRSF000332">
    <property type="entry name" value="FMO"/>
    <property type="match status" value="1"/>
</dbReference>
<dbReference type="OMA" id="YGPNDYI"/>
<dbReference type="Gene3D" id="3.50.50.60">
    <property type="entry name" value="FAD/NAD(P)-binding domain"/>
    <property type="match status" value="3"/>
</dbReference>
<dbReference type="InterPro" id="IPR020946">
    <property type="entry name" value="Flavin_mOase-like"/>
</dbReference>
<reference evidence="7 8" key="1">
    <citation type="journal article" date="2009" name="Nat. Genet.">
        <title>The genome of the cucumber, Cucumis sativus L.</title>
        <authorList>
            <person name="Huang S."/>
            <person name="Li R."/>
            <person name="Zhang Z."/>
            <person name="Li L."/>
            <person name="Gu X."/>
            <person name="Fan W."/>
            <person name="Lucas W.J."/>
            <person name="Wang X."/>
            <person name="Xie B."/>
            <person name="Ni P."/>
            <person name="Ren Y."/>
            <person name="Zhu H."/>
            <person name="Li J."/>
            <person name="Lin K."/>
            <person name="Jin W."/>
            <person name="Fei Z."/>
            <person name="Li G."/>
            <person name="Staub J."/>
            <person name="Kilian A."/>
            <person name="van der Vossen E.A."/>
            <person name="Wu Y."/>
            <person name="Guo J."/>
            <person name="He J."/>
            <person name="Jia Z."/>
            <person name="Ren Y."/>
            <person name="Tian G."/>
            <person name="Lu Y."/>
            <person name="Ruan J."/>
            <person name="Qian W."/>
            <person name="Wang M."/>
            <person name="Huang Q."/>
            <person name="Li B."/>
            <person name="Xuan Z."/>
            <person name="Cao J."/>
            <person name="Asan"/>
            <person name="Wu Z."/>
            <person name="Zhang J."/>
            <person name="Cai Q."/>
            <person name="Bai Y."/>
            <person name="Zhao B."/>
            <person name="Han Y."/>
            <person name="Li Y."/>
            <person name="Li X."/>
            <person name="Wang S."/>
            <person name="Shi Q."/>
            <person name="Liu S."/>
            <person name="Cho W.K."/>
            <person name="Kim J.Y."/>
            <person name="Xu Y."/>
            <person name="Heller-Uszynska K."/>
            <person name="Miao H."/>
            <person name="Cheng Z."/>
            <person name="Zhang S."/>
            <person name="Wu J."/>
            <person name="Yang Y."/>
            <person name="Kang H."/>
            <person name="Li M."/>
            <person name="Liang H."/>
            <person name="Ren X."/>
            <person name="Shi Z."/>
            <person name="Wen M."/>
            <person name="Jian M."/>
            <person name="Yang H."/>
            <person name="Zhang G."/>
            <person name="Yang Z."/>
            <person name="Chen R."/>
            <person name="Liu S."/>
            <person name="Li J."/>
            <person name="Ma L."/>
            <person name="Liu H."/>
            <person name="Zhou Y."/>
            <person name="Zhao J."/>
            <person name="Fang X."/>
            <person name="Li G."/>
            <person name="Fang L."/>
            <person name="Li Y."/>
            <person name="Liu D."/>
            <person name="Zheng H."/>
            <person name="Zhang Y."/>
            <person name="Qin N."/>
            <person name="Li Z."/>
            <person name="Yang G."/>
            <person name="Yang S."/>
            <person name="Bolund L."/>
            <person name="Kristiansen K."/>
            <person name="Zheng H."/>
            <person name="Li S."/>
            <person name="Zhang X."/>
            <person name="Yang H."/>
            <person name="Wang J."/>
            <person name="Sun R."/>
            <person name="Zhang B."/>
            <person name="Jiang S."/>
            <person name="Wang J."/>
            <person name="Du Y."/>
            <person name="Li S."/>
        </authorList>
    </citation>
    <scope>NUCLEOTIDE SEQUENCE [LARGE SCALE GENOMIC DNA]</scope>
    <source>
        <strain evidence="8">cv. 9930</strain>
    </source>
</reference>
<reference evidence="7 8" key="2">
    <citation type="journal article" date="2009" name="PLoS ONE">
        <title>An integrated genetic and cytogenetic map of the cucumber genome.</title>
        <authorList>
            <person name="Ren Y."/>
            <person name="Zhang Z."/>
            <person name="Liu J."/>
            <person name="Staub J.E."/>
            <person name="Han Y."/>
            <person name="Cheng Z."/>
            <person name="Li X."/>
            <person name="Lu J."/>
            <person name="Miao H."/>
            <person name="Kang H."/>
            <person name="Xie B."/>
            <person name="Gu X."/>
            <person name="Wang X."/>
            <person name="Du Y."/>
            <person name="Jin W."/>
            <person name="Huang S."/>
        </authorList>
    </citation>
    <scope>NUCLEOTIDE SEQUENCE [LARGE SCALE GENOMIC DNA]</scope>
    <source>
        <strain evidence="8">cv. 9930</strain>
    </source>
</reference>
<dbReference type="OrthoDB" id="66881at2759"/>
<evidence type="ECO:0000256" key="1">
    <source>
        <dbReference type="ARBA" id="ARBA00009183"/>
    </source>
</evidence>
<dbReference type="AlphaFoldDB" id="A0A0A0KEB1"/>
<evidence type="ECO:0000256" key="5">
    <source>
        <dbReference type="ARBA" id="ARBA00023002"/>
    </source>
</evidence>
<evidence type="ECO:0000313" key="8">
    <source>
        <dbReference type="Proteomes" id="UP000029981"/>
    </source>
</evidence>
<evidence type="ECO:0000256" key="3">
    <source>
        <dbReference type="ARBA" id="ARBA00022827"/>
    </source>
</evidence>
<keyword evidence="2 6" id="KW-0285">Flavoprotein</keyword>
<dbReference type="GO" id="GO:0004497">
    <property type="term" value="F:monooxygenase activity"/>
    <property type="evidence" value="ECO:0000318"/>
    <property type="project" value="GO_Central"/>
</dbReference>
<dbReference type="Proteomes" id="UP000029981">
    <property type="component" value="Chromosome 6"/>
</dbReference>
<protein>
    <recommendedName>
        <fullName evidence="6">Flavin-containing monooxygenase</fullName>
        <ecNumber evidence="6">1.-.-.-</ecNumber>
    </recommendedName>
</protein>
<reference evidence="7 8" key="3">
    <citation type="journal article" date="2010" name="BMC Genomics">
        <title>Transcriptome sequencing and comparative analysis of cucumber flowers with different sex types.</title>
        <authorList>
            <person name="Guo S."/>
            <person name="Zheng Y."/>
            <person name="Joung J.G."/>
            <person name="Liu S."/>
            <person name="Zhang Z."/>
            <person name="Crasta O.R."/>
            <person name="Sobral B.W."/>
            <person name="Xu Y."/>
            <person name="Huang S."/>
            <person name="Fei Z."/>
        </authorList>
    </citation>
    <scope>NUCLEOTIDE SEQUENCE [LARGE SCALE GENOMIC DNA]</scope>
    <source>
        <strain evidence="8">cv. 9930</strain>
    </source>
</reference>
<evidence type="ECO:0000256" key="6">
    <source>
        <dbReference type="RuleBase" id="RU361177"/>
    </source>
</evidence>
<dbReference type="FunFam" id="3.50.50.60:FF:000403">
    <property type="entry name" value="Flavin-containing monooxygenase"/>
    <property type="match status" value="1"/>
</dbReference>
<organism evidence="7 8">
    <name type="scientific">Cucumis sativus</name>
    <name type="common">Cucumber</name>
    <dbReference type="NCBI Taxonomy" id="3659"/>
    <lineage>
        <taxon>Eukaryota</taxon>
        <taxon>Viridiplantae</taxon>
        <taxon>Streptophyta</taxon>
        <taxon>Embryophyta</taxon>
        <taxon>Tracheophyta</taxon>
        <taxon>Spermatophyta</taxon>
        <taxon>Magnoliopsida</taxon>
        <taxon>eudicotyledons</taxon>
        <taxon>Gunneridae</taxon>
        <taxon>Pentapetalae</taxon>
        <taxon>rosids</taxon>
        <taxon>fabids</taxon>
        <taxon>Cucurbitales</taxon>
        <taxon>Cucurbitaceae</taxon>
        <taxon>Benincaseae</taxon>
        <taxon>Cucumis</taxon>
    </lineage>
</organism>
<dbReference type="PANTHER" id="PTHR23023">
    <property type="entry name" value="DIMETHYLANILINE MONOOXYGENASE"/>
    <property type="match status" value="1"/>
</dbReference>
<proteinExistence type="inferred from homology"/>
<name>A0A0A0KEB1_CUCSA</name>
<dbReference type="GO" id="GO:0050660">
    <property type="term" value="F:flavin adenine dinucleotide binding"/>
    <property type="evidence" value="ECO:0007669"/>
    <property type="project" value="InterPro"/>
</dbReference>
<dbReference type="InterPro" id="IPR000960">
    <property type="entry name" value="Flavin_mOase"/>
</dbReference>
<dbReference type="eggNOG" id="KOG1399">
    <property type="taxonomic scope" value="Eukaryota"/>
</dbReference>
<evidence type="ECO:0000313" key="7">
    <source>
        <dbReference type="EMBL" id="KGN46757.1"/>
    </source>
</evidence>
<comment type="similarity">
    <text evidence="1 6">Belongs to the FMO family.</text>
</comment>
<dbReference type="InterPro" id="IPR036188">
    <property type="entry name" value="FAD/NAD-bd_sf"/>
</dbReference>
<dbReference type="SUPFAM" id="SSF51905">
    <property type="entry name" value="FAD/NAD(P)-binding domain"/>
    <property type="match status" value="2"/>
</dbReference>
<keyword evidence="3 6" id="KW-0274">FAD</keyword>
<sequence length="520" mass="59279">MMEQKKVAIIGAGVSGLAACKFTLSKGLIPMVFEARGDIGGVWTETLETTALQTPKEMFQFSDFPWPKSVTEEFPRYDQVLDYLRSYAQHFGLLNHIRFNSRIVGIDYEGCSDEEMKGWTLWGGSGEAFDERRKWRLNVVDARTNIPLQAIVVDFVVLCTGRFCDIPNIPEFPPNEGPEAFKAGQVLHSLQYSAMDFHTASNLIKDKRVTVVGFQKSALDLAMECANANGPNKPCTVLYKTEHWNLPNHHPWGIPLSLLYMNRFAELLIHKPGEGFFLYLLAVLLSPIRWLFSKIVETYVIRKNRLAKYGMVPSHSFLQSISACVIATLPEKFYDKVDEGSIILKKSQSFSFCEEGIMIEGETEPICSDLVILATGYRGDQKLKQIFTSSTLRDYMTFHNSTISLYRLCVHPRIPQLAVVGFTESSSNLFTSEMRCRWLAEFMDGTFKLPSIKEMENDIAKWEKTFKHYSGPFVKRACIAILHIWYCDQLCKDIGWNPRRKKGFFADLFLPYGPLDYVSP</sequence>
<dbReference type="GO" id="GO:0050661">
    <property type="term" value="F:NADP binding"/>
    <property type="evidence" value="ECO:0007669"/>
    <property type="project" value="InterPro"/>
</dbReference>
<dbReference type="EC" id="1.-.-.-" evidence="6"/>
<evidence type="ECO:0000256" key="2">
    <source>
        <dbReference type="ARBA" id="ARBA00022630"/>
    </source>
</evidence>
<keyword evidence="5 6" id="KW-0560">Oxidoreductase</keyword>